<dbReference type="SUPFAM" id="SSF51905">
    <property type="entry name" value="FAD/NAD(P)-binding domain"/>
    <property type="match status" value="1"/>
</dbReference>
<keyword evidence="4" id="KW-1185">Reference proteome</keyword>
<feature type="domain" description="FAD dependent oxidoreductase" evidence="1">
    <location>
        <begin position="21"/>
        <end position="369"/>
    </location>
</feature>
<name>A0A1H3ZZD3_9BACT</name>
<gene>
    <name evidence="3" type="ORF">SAMN05660420_01736</name>
</gene>
<proteinExistence type="predicted"/>
<dbReference type="OrthoDB" id="9766796at2"/>
<feature type="domain" description="BFD-like [2Fe-2S]-binding" evidence="2">
    <location>
        <begin position="409"/>
        <end position="460"/>
    </location>
</feature>
<dbReference type="InterPro" id="IPR052745">
    <property type="entry name" value="G3P_Oxidase/Oxidoreductase"/>
</dbReference>
<dbReference type="InterPro" id="IPR006076">
    <property type="entry name" value="FAD-dep_OxRdtase"/>
</dbReference>
<protein>
    <submittedName>
        <fullName evidence="3">Glycerol-3-phosphate dehydrogenase</fullName>
    </submittedName>
</protein>
<dbReference type="STRING" id="37625.SAMN05660420_01736"/>
<dbReference type="EMBL" id="FNQN01000004">
    <property type="protein sequence ID" value="SEA28997.1"/>
    <property type="molecule type" value="Genomic_DNA"/>
</dbReference>
<dbReference type="Pfam" id="PF01266">
    <property type="entry name" value="DAO"/>
    <property type="match status" value="1"/>
</dbReference>
<dbReference type="RefSeq" id="WP_092346849.1">
    <property type="nucleotide sequence ID" value="NZ_FNQN01000004.1"/>
</dbReference>
<organism evidence="3 4">
    <name type="scientific">Desulfuromusa kysingii</name>
    <dbReference type="NCBI Taxonomy" id="37625"/>
    <lineage>
        <taxon>Bacteria</taxon>
        <taxon>Pseudomonadati</taxon>
        <taxon>Thermodesulfobacteriota</taxon>
        <taxon>Desulfuromonadia</taxon>
        <taxon>Desulfuromonadales</taxon>
        <taxon>Geopsychrobacteraceae</taxon>
        <taxon>Desulfuromusa</taxon>
    </lineage>
</organism>
<dbReference type="InterPro" id="IPR041854">
    <property type="entry name" value="BFD-like_2Fe2S-bd_dom_sf"/>
</dbReference>
<dbReference type="Gene3D" id="3.30.9.10">
    <property type="entry name" value="D-Amino Acid Oxidase, subunit A, domain 2"/>
    <property type="match status" value="1"/>
</dbReference>
<dbReference type="CDD" id="cd19946">
    <property type="entry name" value="GlpA-like_Fer2_BFD-like"/>
    <property type="match status" value="1"/>
</dbReference>
<evidence type="ECO:0000313" key="3">
    <source>
        <dbReference type="EMBL" id="SEA28997.1"/>
    </source>
</evidence>
<dbReference type="InterPro" id="IPR036188">
    <property type="entry name" value="FAD/NAD-bd_sf"/>
</dbReference>
<dbReference type="Pfam" id="PF04324">
    <property type="entry name" value="Fer2_BFD"/>
    <property type="match status" value="1"/>
</dbReference>
<dbReference type="PANTHER" id="PTHR42720:SF1">
    <property type="entry name" value="GLYCEROL 3-PHOSPHATE OXIDASE"/>
    <property type="match status" value="1"/>
</dbReference>
<dbReference type="PROSITE" id="PS51257">
    <property type="entry name" value="PROKAR_LIPOPROTEIN"/>
    <property type="match status" value="1"/>
</dbReference>
<dbReference type="PANTHER" id="PTHR42720">
    <property type="entry name" value="GLYCEROL-3-PHOSPHATE DEHYDROGENASE"/>
    <property type="match status" value="1"/>
</dbReference>
<evidence type="ECO:0000313" key="4">
    <source>
        <dbReference type="Proteomes" id="UP000199409"/>
    </source>
</evidence>
<dbReference type="AlphaFoldDB" id="A0A1H3ZZD3"/>
<reference evidence="3 4" key="1">
    <citation type="submission" date="2016-10" db="EMBL/GenBank/DDBJ databases">
        <authorList>
            <person name="de Groot N.N."/>
        </authorList>
    </citation>
    <scope>NUCLEOTIDE SEQUENCE [LARGE SCALE GENOMIC DNA]</scope>
    <source>
        <strain evidence="3 4">DSM 7343</strain>
    </source>
</reference>
<dbReference type="SUPFAM" id="SSF54373">
    <property type="entry name" value="FAD-linked reductases, C-terminal domain"/>
    <property type="match status" value="1"/>
</dbReference>
<dbReference type="Proteomes" id="UP000199409">
    <property type="component" value="Unassembled WGS sequence"/>
</dbReference>
<sequence>MDTPKHQNNFSSTTQIIARADVAIIGGGVVGCAVARKLTLEGASIVLIEKGTDILSGASKGNSAILHTGFDAPIGSLEWECVQNGYNEYLQINKSLNLPLQKTGALIAAWSEEQEAKFSDILKKGKDNNVHDLQLLSRKEILELEPNLGKNIRSAIVVPREFIIDPWSTPLAYLQQALENGGKALFNAEVTDGEFDGMSWLLNTQRGHVKATHVINCAGLYGDIVNSKVLGNCDFTIKPRKGQFVLFDKAARKLLSSVILPVPTARTKGIVLFPTIFGNVAVGPTAEDQDGRDDASVDKENLQALHNQALEKIPALANIPITATFAGIRPATEKSEYQVSQDPDRNWITLGGIRSTGLTSSLGLAQHVHQLLLQRGTEFKPLVSPIVPSVPNLAENQPRDYETSGYGEIVCHCEMVTDREINAAMKGSMPAGSIAGLKRRTRATMGRCQGFYCSARLAELTKGKFEDSIDVGKADV</sequence>
<dbReference type="Gene3D" id="1.10.10.1100">
    <property type="entry name" value="BFD-like [2Fe-2S]-binding domain"/>
    <property type="match status" value="1"/>
</dbReference>
<dbReference type="Gene3D" id="3.50.50.60">
    <property type="entry name" value="FAD/NAD(P)-binding domain"/>
    <property type="match status" value="1"/>
</dbReference>
<evidence type="ECO:0000259" key="1">
    <source>
        <dbReference type="Pfam" id="PF01266"/>
    </source>
</evidence>
<accession>A0A1H3ZZD3</accession>
<evidence type="ECO:0000259" key="2">
    <source>
        <dbReference type="Pfam" id="PF04324"/>
    </source>
</evidence>
<dbReference type="InterPro" id="IPR007419">
    <property type="entry name" value="BFD-like_2Fe2S-bd_dom"/>
</dbReference>